<proteinExistence type="predicted"/>
<comment type="caution">
    <text evidence="1">The sequence shown here is derived from an EMBL/GenBank/DDBJ whole genome shotgun (WGS) entry which is preliminary data.</text>
</comment>
<dbReference type="Proteomes" id="UP000233256">
    <property type="component" value="Unassembled WGS sequence"/>
</dbReference>
<gene>
    <name evidence="1" type="ORF">CVV64_15585</name>
</gene>
<reference evidence="1 2" key="1">
    <citation type="journal article" date="2017" name="ISME J.">
        <title>Potential for microbial H2 and metal transformations associated with novel bacteria and archaea in deep terrestrial subsurface sediments.</title>
        <authorList>
            <person name="Hernsdorf A.W."/>
            <person name="Amano Y."/>
            <person name="Miyakawa K."/>
            <person name="Ise K."/>
            <person name="Suzuki Y."/>
            <person name="Anantharaman K."/>
            <person name="Probst A."/>
            <person name="Burstein D."/>
            <person name="Thomas B.C."/>
            <person name="Banfield J.F."/>
        </authorList>
    </citation>
    <scope>NUCLEOTIDE SEQUENCE [LARGE SCALE GENOMIC DNA]</scope>
    <source>
        <strain evidence="1">HGW-Wallbacteria-1</strain>
    </source>
</reference>
<evidence type="ECO:0000313" key="2">
    <source>
        <dbReference type="Proteomes" id="UP000233256"/>
    </source>
</evidence>
<name>A0A2N1PLD0_9BACT</name>
<sequence length="130" mass="14803">MTYSVKLIEETPAGEQLTCFMDLSISAMTVEDLLMDITYHQVARFRNSSILPAVAGHIPDERELLLNGPKMRQRLRVSVEKQFQIARDAFLDRRILLIINDRQMDSLTQEVILDETTAITFLKLVPLIGG</sequence>
<accession>A0A2N1PLD0</accession>
<protein>
    <submittedName>
        <fullName evidence="1">Uncharacterized protein</fullName>
    </submittedName>
</protein>
<dbReference type="AlphaFoldDB" id="A0A2N1PLD0"/>
<organism evidence="1 2">
    <name type="scientific">Candidatus Wallbacteria bacterium HGW-Wallbacteria-1</name>
    <dbReference type="NCBI Taxonomy" id="2013854"/>
    <lineage>
        <taxon>Bacteria</taxon>
        <taxon>Candidatus Walliibacteriota</taxon>
    </lineage>
</organism>
<evidence type="ECO:0000313" key="1">
    <source>
        <dbReference type="EMBL" id="PKK89129.1"/>
    </source>
</evidence>
<dbReference type="EMBL" id="PGXC01000024">
    <property type="protein sequence ID" value="PKK89129.1"/>
    <property type="molecule type" value="Genomic_DNA"/>
</dbReference>